<dbReference type="InterPro" id="IPR036691">
    <property type="entry name" value="Endo/exonu/phosph_ase_sf"/>
</dbReference>
<evidence type="ECO:0000313" key="2">
    <source>
        <dbReference type="Proteomes" id="UP000823388"/>
    </source>
</evidence>
<dbReference type="SUPFAM" id="SSF56219">
    <property type="entry name" value="DNase I-like"/>
    <property type="match status" value="1"/>
</dbReference>
<keyword evidence="2" id="KW-1185">Reference proteome</keyword>
<dbReference type="EMBL" id="CM029045">
    <property type="protein sequence ID" value="KAG2597505.1"/>
    <property type="molecule type" value="Genomic_DNA"/>
</dbReference>
<dbReference type="PANTHER" id="PTHR33710:SF71">
    <property type="entry name" value="ENDONUCLEASE_EXONUCLEASE_PHOSPHATASE DOMAIN-CONTAINING PROTEIN"/>
    <property type="match status" value="1"/>
</dbReference>
<organism evidence="1 2">
    <name type="scientific">Panicum virgatum</name>
    <name type="common">Blackwell switchgrass</name>
    <dbReference type="NCBI Taxonomy" id="38727"/>
    <lineage>
        <taxon>Eukaryota</taxon>
        <taxon>Viridiplantae</taxon>
        <taxon>Streptophyta</taxon>
        <taxon>Embryophyta</taxon>
        <taxon>Tracheophyta</taxon>
        <taxon>Spermatophyta</taxon>
        <taxon>Magnoliopsida</taxon>
        <taxon>Liliopsida</taxon>
        <taxon>Poales</taxon>
        <taxon>Poaceae</taxon>
        <taxon>PACMAD clade</taxon>
        <taxon>Panicoideae</taxon>
        <taxon>Panicodae</taxon>
        <taxon>Paniceae</taxon>
        <taxon>Panicinae</taxon>
        <taxon>Panicum</taxon>
        <taxon>Panicum sect. Hiantes</taxon>
    </lineage>
</organism>
<evidence type="ECO:0000313" key="1">
    <source>
        <dbReference type="EMBL" id="KAG2597505.1"/>
    </source>
</evidence>
<accession>A0A8T0SK75</accession>
<dbReference type="PANTHER" id="PTHR33710">
    <property type="entry name" value="BNAC02G09200D PROTEIN"/>
    <property type="match status" value="1"/>
</dbReference>
<reference evidence="1" key="1">
    <citation type="submission" date="2020-05" db="EMBL/GenBank/DDBJ databases">
        <title>WGS assembly of Panicum virgatum.</title>
        <authorList>
            <person name="Lovell J.T."/>
            <person name="Jenkins J."/>
            <person name="Shu S."/>
            <person name="Juenger T.E."/>
            <person name="Schmutz J."/>
        </authorList>
    </citation>
    <scope>NUCLEOTIDE SEQUENCE</scope>
    <source>
        <strain evidence="1">AP13</strain>
    </source>
</reference>
<protein>
    <recommendedName>
        <fullName evidence="3">Reverse transcriptase</fullName>
    </recommendedName>
</protein>
<gene>
    <name evidence="1" type="ORF">PVAP13_5KG227707</name>
</gene>
<name>A0A8T0SK75_PANVG</name>
<sequence>MPQDHNWLIPLYGKRFIWTNKQYSPLLERLDWFFTSQSWTNTFPNTSISTLTMETSDHVPCLISISTVIPKGRVFRFENYLMEHEHFMSIVQHGWSLPTFQTNATKIITAKFKNLRRVIKSWQSQLSSLKANIADVKLILSFLGVLEEFRDLTLMKWNFKASLEKKLTSLLRQQKVYWK</sequence>
<evidence type="ECO:0008006" key="3">
    <source>
        <dbReference type="Google" id="ProtNLM"/>
    </source>
</evidence>
<proteinExistence type="predicted"/>
<comment type="caution">
    <text evidence="1">The sequence shown here is derived from an EMBL/GenBank/DDBJ whole genome shotgun (WGS) entry which is preliminary data.</text>
</comment>
<dbReference type="Proteomes" id="UP000823388">
    <property type="component" value="Chromosome 5K"/>
</dbReference>
<dbReference type="AlphaFoldDB" id="A0A8T0SK75"/>